<proteinExistence type="predicted"/>
<dbReference type="HOGENOM" id="CLU_311438_0_0_1"/>
<dbReference type="GO" id="GO:0005813">
    <property type="term" value="C:centrosome"/>
    <property type="evidence" value="ECO:0007669"/>
    <property type="project" value="Ensembl"/>
</dbReference>
<reference evidence="5" key="2">
    <citation type="submission" date="2025-04" db="UniProtKB">
        <authorList>
            <consortium name="RefSeq"/>
        </authorList>
    </citation>
    <scope>IDENTIFICATION</scope>
    <source>
        <tissue evidence="5">Brain</tissue>
    </source>
</reference>
<dbReference type="OrthoDB" id="5575722at2759"/>
<evidence type="ECO:0000313" key="4">
    <source>
        <dbReference type="Proteomes" id="UP000000715"/>
    </source>
</evidence>
<dbReference type="EMBL" id="AEYP01106395">
    <property type="status" value="NOT_ANNOTATED_CDS"/>
    <property type="molecule type" value="Genomic_DNA"/>
</dbReference>
<feature type="region of interest" description="Disordered" evidence="1">
    <location>
        <begin position="856"/>
        <end position="881"/>
    </location>
</feature>
<dbReference type="PANTHER" id="PTHR16151:SF2">
    <property type="entry name" value="HAUS AUGMIN-LIKE COMPLEX SUBUNIT 6"/>
    <property type="match status" value="1"/>
</dbReference>
<dbReference type="EMBL" id="AEYP01106393">
    <property type="status" value="NOT_ANNOTATED_CDS"/>
    <property type="molecule type" value="Genomic_DNA"/>
</dbReference>
<dbReference type="STRING" id="9669.ENSMPUP00000010457"/>
<dbReference type="EMBL" id="AEYP01106391">
    <property type="status" value="NOT_ANNOTATED_CDS"/>
    <property type="molecule type" value="Genomic_DNA"/>
</dbReference>
<dbReference type="EMBL" id="AEYP01106390">
    <property type="status" value="NOT_ANNOTATED_CDS"/>
    <property type="molecule type" value="Genomic_DNA"/>
</dbReference>
<dbReference type="Ensembl" id="ENSMPUT00000010626.1">
    <property type="protein sequence ID" value="ENSMPUP00000010457.1"/>
    <property type="gene ID" value="ENSMPUG00000010535.1"/>
</dbReference>
<dbReference type="InterPro" id="IPR028163">
    <property type="entry name" value="HAUS_6_N"/>
</dbReference>
<accession>M3YGK0</accession>
<dbReference type="GeneTree" id="ENSGT00390000008250"/>
<name>M3YGK0_MUSPF</name>
<dbReference type="GO" id="GO:0051225">
    <property type="term" value="P:spindle assembly"/>
    <property type="evidence" value="ECO:0007669"/>
    <property type="project" value="Ensembl"/>
</dbReference>
<dbReference type="GeneID" id="101681837"/>
<dbReference type="OMA" id="HFARYVA"/>
<dbReference type="EMBL" id="AEYP01106392">
    <property type="status" value="NOT_ANNOTATED_CDS"/>
    <property type="molecule type" value="Genomic_DNA"/>
</dbReference>
<dbReference type="AlphaFoldDB" id="M3YGK0"/>
<sequence length="975" mass="110799">MSSVWVTSFEKEHLWMYLQALGFEPGPATIACGKIVSHTHLGVNMFDKLNRDAFQIVSYFLFQTLDQSLTKEIFKLCWPPFDQKSDTEFRKHCYEWLKKISVECGSSFPQVVGSLFLSPGGPKFIHLMYHFARFVAIKYIKTHSKNSSIRFTETFNVKSQDMHKCIARCHVARNRFLHILQREDCVTRKYQENAQLSVKQVRSLRAECMEQQNQIKKMEPYDDQSNIQEKIQKVRSLWASVNETLMYLEKEREVVNAVLNLVNQYTLDGTNVAINIPRLLLDRIEKQMCQLHIGNVYEAGKLNLLTVIQLLNEVLKVVKYERCQADPARMTIDLHFLEKETKLQRERLSDLKYMRCKIKEDVTNIKHSVVEKQGEWHKKWKEFLGLSPFSLIEGLTPAVDLLPPMSPLSFDPASEEVYARSILLQYPASLPDTPKQHDQENDCMTASNTLGTGHDLGNRPEAFLSQPVSSSDRNSVRLLEKDMKIRTPREGNEKPSKKTPKFEVKNSLSSNTARSTENTAFTGSLPAKNRDIFQKEQDHLVEEVARAVLSDSPQPSSGREVKLEELFDSLVSNPFLTRNQIPRTPENLISEIRSSWRKAVEMEDNESTEPIQMDTEQREELPESLPVSREELPESLPVLHNPGEISKTSSLAASTVSHCSHFHLPEKNVVSDCLKCVPQKHVVTSYIGGPSTQNQSDLLSKKIRCKEGLEHAVLQSKPLETSQPETVSPAPGNRRVVMASNEEGSSIDHLQASYKEPFMHKSMLWDSFQLSSGTSSRSLKDIDVGILHETLPEEVGNLSLNSSSSTEANFKLEPNSPMHSGIFPDSVVGERPTTPESDCNLQAICRRYEALKKSLSKKREESDLSNPETLEGHKPELSPMPTNMQTDDMLDFLGTQDLHVDYKKPSLRMSLGERKRSLSPLIKFSPVEQRLKTAIPCSLGELLPNLKEEEILSKSLEANEFPSDFRRDEAEAQSI</sequence>
<reference evidence="3" key="1">
    <citation type="submission" date="2024-06" db="UniProtKB">
        <authorList>
            <consortium name="Ensembl"/>
        </authorList>
    </citation>
    <scope>IDENTIFICATION</scope>
</reference>
<evidence type="ECO:0000259" key="2">
    <source>
        <dbReference type="Pfam" id="PF14661"/>
    </source>
</evidence>
<dbReference type="KEGG" id="mpuf:101681837"/>
<dbReference type="InterPro" id="IPR026797">
    <property type="entry name" value="HAUS_6"/>
</dbReference>
<dbReference type="Proteomes" id="UP000000715">
    <property type="component" value="Unplaced"/>
</dbReference>
<gene>
    <name evidence="3 5" type="primary">HAUS6</name>
</gene>
<feature type="compositionally biased region" description="Basic and acidic residues" evidence="1">
    <location>
        <begin position="474"/>
        <end position="504"/>
    </location>
</feature>
<evidence type="ECO:0000256" key="1">
    <source>
        <dbReference type="SAM" id="MobiDB-lite"/>
    </source>
</evidence>
<dbReference type="EMBL" id="AEYP01106396">
    <property type="status" value="NOT_ANNOTATED_CDS"/>
    <property type="molecule type" value="Genomic_DNA"/>
</dbReference>
<feature type="region of interest" description="Disordered" evidence="1">
    <location>
        <begin position="452"/>
        <end position="523"/>
    </location>
</feature>
<evidence type="ECO:0000313" key="5">
    <source>
        <dbReference type="RefSeq" id="XP_004782343.1"/>
    </source>
</evidence>
<feature type="domain" description="HAUS augmin-like complex subunit 6 N-terminal" evidence="2">
    <location>
        <begin position="14"/>
        <end position="239"/>
    </location>
</feature>
<dbReference type="eggNOG" id="ENOG502QV4W">
    <property type="taxonomic scope" value="Eukaryota"/>
</dbReference>
<dbReference type="GO" id="GO:0070652">
    <property type="term" value="C:HAUS complex"/>
    <property type="evidence" value="ECO:0007669"/>
    <property type="project" value="Ensembl"/>
</dbReference>
<feature type="region of interest" description="Disordered" evidence="1">
    <location>
        <begin position="601"/>
        <end position="643"/>
    </location>
</feature>
<feature type="compositionally biased region" description="Polar residues" evidence="1">
    <location>
        <begin position="506"/>
        <end position="522"/>
    </location>
</feature>
<keyword evidence="4" id="KW-1185">Reference proteome</keyword>
<protein>
    <submittedName>
        <fullName evidence="3">HAUS augmin like complex subunit 6</fullName>
    </submittedName>
    <submittedName>
        <fullName evidence="5">HAUS augmin-like complex subunit 6 isoform X1</fullName>
    </submittedName>
</protein>
<dbReference type="GO" id="GO:0007098">
    <property type="term" value="P:centrosome cycle"/>
    <property type="evidence" value="ECO:0007669"/>
    <property type="project" value="Ensembl"/>
</dbReference>
<dbReference type="RefSeq" id="XP_004782343.1">
    <property type="nucleotide sequence ID" value="XM_004782286.3"/>
</dbReference>
<dbReference type="GO" id="GO:0008017">
    <property type="term" value="F:microtubule binding"/>
    <property type="evidence" value="ECO:0007669"/>
    <property type="project" value="TreeGrafter"/>
</dbReference>
<dbReference type="GO" id="GO:1990498">
    <property type="term" value="C:mitotic spindle microtubule"/>
    <property type="evidence" value="ECO:0007669"/>
    <property type="project" value="Ensembl"/>
</dbReference>
<evidence type="ECO:0000313" key="3">
    <source>
        <dbReference type="Ensembl" id="ENSMPUP00000010457.1"/>
    </source>
</evidence>
<dbReference type="PANTHER" id="PTHR16151">
    <property type="entry name" value="HAUS AUGMIN-LIKE COMPLEX SUBUNIT 6"/>
    <property type="match status" value="1"/>
</dbReference>
<dbReference type="CTD" id="54801"/>
<organism evidence="3">
    <name type="scientific">Mustela putorius furo</name>
    <name type="common">European domestic ferret</name>
    <name type="synonym">Mustela furo</name>
    <dbReference type="NCBI Taxonomy" id="9669"/>
    <lineage>
        <taxon>Eukaryota</taxon>
        <taxon>Metazoa</taxon>
        <taxon>Chordata</taxon>
        <taxon>Craniata</taxon>
        <taxon>Vertebrata</taxon>
        <taxon>Euteleostomi</taxon>
        <taxon>Mammalia</taxon>
        <taxon>Eutheria</taxon>
        <taxon>Laurasiatheria</taxon>
        <taxon>Carnivora</taxon>
        <taxon>Caniformia</taxon>
        <taxon>Musteloidea</taxon>
        <taxon>Mustelidae</taxon>
        <taxon>Mustelinae</taxon>
        <taxon>Mustela</taxon>
    </lineage>
</organism>
<dbReference type="EMBL" id="AEYP01106394">
    <property type="status" value="NOT_ANNOTATED_CDS"/>
    <property type="molecule type" value="Genomic_DNA"/>
</dbReference>
<dbReference type="Pfam" id="PF14661">
    <property type="entry name" value="HAUS6_N"/>
    <property type="match status" value="1"/>
</dbReference>